<keyword evidence="3" id="KW-1185">Reference proteome</keyword>
<name>A0A0N1H8H1_9EURO</name>
<dbReference type="Proteomes" id="UP000038010">
    <property type="component" value="Unassembled WGS sequence"/>
</dbReference>
<evidence type="ECO:0000313" key="3">
    <source>
        <dbReference type="Proteomes" id="UP000038010"/>
    </source>
</evidence>
<evidence type="ECO:0000313" key="2">
    <source>
        <dbReference type="EMBL" id="KPI43213.1"/>
    </source>
</evidence>
<reference evidence="2 3" key="1">
    <citation type="submission" date="2015-06" db="EMBL/GenBank/DDBJ databases">
        <title>Draft genome of the ant-associated black yeast Phialophora attae CBS 131958.</title>
        <authorList>
            <person name="Moreno L.F."/>
            <person name="Stielow B.J."/>
            <person name="de Hoog S."/>
            <person name="Vicente V.A."/>
            <person name="Weiss V.A."/>
            <person name="de Vries M."/>
            <person name="Cruz L.M."/>
            <person name="Souza E.M."/>
        </authorList>
    </citation>
    <scope>NUCLEOTIDE SEQUENCE [LARGE SCALE GENOMIC DNA]</scope>
    <source>
        <strain evidence="2 3">CBS 131958</strain>
    </source>
</reference>
<proteinExistence type="predicted"/>
<dbReference type="GeneID" id="28738938"/>
<comment type="caution">
    <text evidence="2">The sequence shown here is derived from an EMBL/GenBank/DDBJ whole genome shotgun (WGS) entry which is preliminary data.</text>
</comment>
<feature type="compositionally biased region" description="Basic and acidic residues" evidence="1">
    <location>
        <begin position="26"/>
        <end position="35"/>
    </location>
</feature>
<feature type="region of interest" description="Disordered" evidence="1">
    <location>
        <begin position="311"/>
        <end position="343"/>
    </location>
</feature>
<sequence length="343" mass="37475">MANPVLKPSPVTADAPKPAASTVTRIIDDRRDAVRAQRIPCDVGEREPTKSQLGHTSSDITQPDPAATAATEPAEPVLKAATATARSNSEFAPSETESKTSKQSTSVAQTQTSTEEQNTTNKTSAPDPTSPPTSNVAAAGNVGKRLPKPTVPLAQTLAEKKALEVGYPPPRPGGFLFTFATSPPKDDKHEDIMTMALHFMTNAEYPSTHLVIRNGAHQTKQDKHKHLTFTTMDFGGNFRTAHMYTCGRKKPFWSDPRKKKGHPKIQKEWAFMPYSRTALPSDASLEELNEEFRQIRAQEAVKYQIARSALHSGKSMRRSYGVTKPKPKSDPLSKIFRGQSGCA</sequence>
<feature type="region of interest" description="Disordered" evidence="1">
    <location>
        <begin position="1"/>
        <end position="148"/>
    </location>
</feature>
<dbReference type="AlphaFoldDB" id="A0A0N1H8H1"/>
<protein>
    <submittedName>
        <fullName evidence="2">Uncharacterized protein</fullName>
    </submittedName>
</protein>
<feature type="compositionally biased region" description="Polar residues" evidence="1">
    <location>
        <begin position="50"/>
        <end position="61"/>
    </location>
</feature>
<feature type="compositionally biased region" description="Low complexity" evidence="1">
    <location>
        <begin position="65"/>
        <end position="76"/>
    </location>
</feature>
<dbReference type="RefSeq" id="XP_018003176.1">
    <property type="nucleotide sequence ID" value="XM_018147058.1"/>
</dbReference>
<organism evidence="2 3">
    <name type="scientific">Cyphellophora attinorum</name>
    <dbReference type="NCBI Taxonomy" id="1664694"/>
    <lineage>
        <taxon>Eukaryota</taxon>
        <taxon>Fungi</taxon>
        <taxon>Dikarya</taxon>
        <taxon>Ascomycota</taxon>
        <taxon>Pezizomycotina</taxon>
        <taxon>Eurotiomycetes</taxon>
        <taxon>Chaetothyriomycetidae</taxon>
        <taxon>Chaetothyriales</taxon>
        <taxon>Cyphellophoraceae</taxon>
        <taxon>Cyphellophora</taxon>
    </lineage>
</organism>
<dbReference type="EMBL" id="LFJN01000005">
    <property type="protein sequence ID" value="KPI43213.1"/>
    <property type="molecule type" value="Genomic_DNA"/>
</dbReference>
<accession>A0A0N1H8H1</accession>
<dbReference type="VEuPathDB" id="FungiDB:AB675_6746"/>
<gene>
    <name evidence="2" type="ORF">AB675_6746</name>
</gene>
<evidence type="ECO:0000256" key="1">
    <source>
        <dbReference type="SAM" id="MobiDB-lite"/>
    </source>
</evidence>
<feature type="compositionally biased region" description="Low complexity" evidence="1">
    <location>
        <begin position="101"/>
        <end position="127"/>
    </location>
</feature>